<feature type="compositionally biased region" description="Basic residues" evidence="2">
    <location>
        <begin position="24"/>
        <end position="33"/>
    </location>
</feature>
<feature type="region of interest" description="Disordered" evidence="2">
    <location>
        <begin position="1"/>
        <end position="33"/>
    </location>
</feature>
<dbReference type="GO" id="GO:0016787">
    <property type="term" value="F:hydrolase activity"/>
    <property type="evidence" value="ECO:0007669"/>
    <property type="project" value="UniProtKB-KW"/>
</dbReference>
<dbReference type="EMBL" id="CP061281">
    <property type="protein sequence ID" value="QNS07126.1"/>
    <property type="molecule type" value="Genomic_DNA"/>
</dbReference>
<organism evidence="4 5">
    <name type="scientific">Streptomyces xanthii</name>
    <dbReference type="NCBI Taxonomy" id="2768069"/>
    <lineage>
        <taxon>Bacteria</taxon>
        <taxon>Bacillati</taxon>
        <taxon>Actinomycetota</taxon>
        <taxon>Actinomycetes</taxon>
        <taxon>Kitasatosporales</taxon>
        <taxon>Streptomycetaceae</taxon>
        <taxon>Streptomyces</taxon>
    </lineage>
</organism>
<evidence type="ECO:0000256" key="3">
    <source>
        <dbReference type="SAM" id="Phobius"/>
    </source>
</evidence>
<dbReference type="InterPro" id="IPR042001">
    <property type="entry name" value="Sortase_F"/>
</dbReference>
<accession>A0A7H1BEH1</accession>
<dbReference type="InterPro" id="IPR023365">
    <property type="entry name" value="Sortase_dom-sf"/>
</dbReference>
<dbReference type="NCBIfam" id="NF033748">
    <property type="entry name" value="class_F_sortase"/>
    <property type="match status" value="1"/>
</dbReference>
<evidence type="ECO:0000313" key="5">
    <source>
        <dbReference type="Proteomes" id="UP000516428"/>
    </source>
</evidence>
<evidence type="ECO:0000256" key="1">
    <source>
        <dbReference type="ARBA" id="ARBA00022801"/>
    </source>
</evidence>
<dbReference type="InterPro" id="IPR005754">
    <property type="entry name" value="Sortase"/>
</dbReference>
<feature type="compositionally biased region" description="Low complexity" evidence="2">
    <location>
        <begin position="86"/>
        <end position="116"/>
    </location>
</feature>
<keyword evidence="5" id="KW-1185">Reference proteome</keyword>
<reference evidence="4 5" key="1">
    <citation type="submission" date="2020-09" db="EMBL/GenBank/DDBJ databases">
        <title>A novel species.</title>
        <authorList>
            <person name="Gao J."/>
        </authorList>
    </citation>
    <scope>NUCLEOTIDE SEQUENCE [LARGE SCALE GENOMIC DNA]</scope>
    <source>
        <strain evidence="4 5">CRXT-Y-14</strain>
    </source>
</reference>
<keyword evidence="3" id="KW-0812">Transmembrane</keyword>
<dbReference type="Pfam" id="PF04203">
    <property type="entry name" value="Sortase"/>
    <property type="match status" value="1"/>
</dbReference>
<feature type="region of interest" description="Disordered" evidence="2">
    <location>
        <begin position="68"/>
        <end position="127"/>
    </location>
</feature>
<dbReference type="AlphaFoldDB" id="A0A7H1BEH1"/>
<feature type="transmembrane region" description="Helical" evidence="3">
    <location>
        <begin position="38"/>
        <end position="58"/>
    </location>
</feature>
<sequence length="278" mass="28699">MARRSSVPPRAAAPSGRATARPRGAVRRGRTTRRQRRLLRLARTVVVTLALVGGAVWWSSGEEPAAPALAGHGASSAQAAPGTDGANGAHGANHAHGARGTSGAAGPKKAARTPGKPARPPAPLARSRPTVLAVPAITIEAPVIGLGLKPGGSLAAPPVDNPRLVGWYTGGVTPGERGTAVVVGHRDTRTGPAIFLDLDSLDTGNTVRIARADGRVAVFTVDRVRTYAKAAFPDQEVYSAARRPELRLITCGGAFDRKTGYASNIVVFAHLTGVERQL</sequence>
<dbReference type="Gene3D" id="2.40.260.10">
    <property type="entry name" value="Sortase"/>
    <property type="match status" value="1"/>
</dbReference>
<feature type="compositionally biased region" description="Low complexity" evidence="2">
    <location>
        <begin position="1"/>
        <end position="23"/>
    </location>
</feature>
<keyword evidence="3" id="KW-0472">Membrane</keyword>
<gene>
    <name evidence="4" type="ORF">IAG42_28395</name>
</gene>
<name>A0A7H1BEH1_9ACTN</name>
<protein>
    <submittedName>
        <fullName evidence="4">Class F sortase</fullName>
    </submittedName>
</protein>
<keyword evidence="1" id="KW-0378">Hydrolase</keyword>
<proteinExistence type="predicted"/>
<dbReference type="CDD" id="cd05829">
    <property type="entry name" value="Sortase_F"/>
    <property type="match status" value="1"/>
</dbReference>
<dbReference type="KEGG" id="sxn:IAG42_28395"/>
<evidence type="ECO:0000313" key="4">
    <source>
        <dbReference type="EMBL" id="QNS07126.1"/>
    </source>
</evidence>
<dbReference type="Proteomes" id="UP000516428">
    <property type="component" value="Chromosome"/>
</dbReference>
<evidence type="ECO:0000256" key="2">
    <source>
        <dbReference type="SAM" id="MobiDB-lite"/>
    </source>
</evidence>
<dbReference type="SUPFAM" id="SSF63817">
    <property type="entry name" value="Sortase"/>
    <property type="match status" value="1"/>
</dbReference>
<keyword evidence="3" id="KW-1133">Transmembrane helix</keyword>